<name>A0A381VIS8_9ZZZZ</name>
<sequence length="66" mass="7624">MINDIVSQIIFICKNYLLYFKFEPSNADFIIGEKGDINYWWVDIGCSSFVYVRNGGNQPPQSETHS</sequence>
<dbReference type="EMBL" id="UINC01008835">
    <property type="protein sequence ID" value="SVA39698.1"/>
    <property type="molecule type" value="Genomic_DNA"/>
</dbReference>
<accession>A0A381VIS8</accession>
<organism evidence="1">
    <name type="scientific">marine metagenome</name>
    <dbReference type="NCBI Taxonomy" id="408172"/>
    <lineage>
        <taxon>unclassified sequences</taxon>
        <taxon>metagenomes</taxon>
        <taxon>ecological metagenomes</taxon>
    </lineage>
</organism>
<dbReference type="AlphaFoldDB" id="A0A381VIS8"/>
<proteinExistence type="predicted"/>
<protein>
    <submittedName>
        <fullName evidence="1">Uncharacterized protein</fullName>
    </submittedName>
</protein>
<gene>
    <name evidence="1" type="ORF">METZ01_LOCUS92552</name>
</gene>
<evidence type="ECO:0000313" key="1">
    <source>
        <dbReference type="EMBL" id="SVA39698.1"/>
    </source>
</evidence>
<reference evidence="1" key="1">
    <citation type="submission" date="2018-05" db="EMBL/GenBank/DDBJ databases">
        <authorList>
            <person name="Lanie J.A."/>
            <person name="Ng W.-L."/>
            <person name="Kazmierczak K.M."/>
            <person name="Andrzejewski T.M."/>
            <person name="Davidsen T.M."/>
            <person name="Wayne K.J."/>
            <person name="Tettelin H."/>
            <person name="Glass J.I."/>
            <person name="Rusch D."/>
            <person name="Podicherti R."/>
            <person name="Tsui H.-C.T."/>
            <person name="Winkler M.E."/>
        </authorList>
    </citation>
    <scope>NUCLEOTIDE SEQUENCE</scope>
</reference>